<reference evidence="1" key="1">
    <citation type="journal article" date="2015" name="Nature">
        <title>Complex archaea that bridge the gap between prokaryotes and eukaryotes.</title>
        <authorList>
            <person name="Spang A."/>
            <person name="Saw J.H."/>
            <person name="Jorgensen S.L."/>
            <person name="Zaremba-Niedzwiedzka K."/>
            <person name="Martijn J."/>
            <person name="Lind A.E."/>
            <person name="van Eijk R."/>
            <person name="Schleper C."/>
            <person name="Guy L."/>
            <person name="Ettema T.J."/>
        </authorList>
    </citation>
    <scope>NUCLEOTIDE SEQUENCE</scope>
</reference>
<name>A0A0F9JBU8_9ZZZZ</name>
<organism evidence="1">
    <name type="scientific">marine sediment metagenome</name>
    <dbReference type="NCBI Taxonomy" id="412755"/>
    <lineage>
        <taxon>unclassified sequences</taxon>
        <taxon>metagenomes</taxon>
        <taxon>ecological metagenomes</taxon>
    </lineage>
</organism>
<gene>
    <name evidence="1" type="ORF">LCGC14_1475230</name>
</gene>
<comment type="caution">
    <text evidence="1">The sequence shown here is derived from an EMBL/GenBank/DDBJ whole genome shotgun (WGS) entry which is preliminary data.</text>
</comment>
<evidence type="ECO:0000313" key="1">
    <source>
        <dbReference type="EMBL" id="KKM67033.1"/>
    </source>
</evidence>
<accession>A0A0F9JBU8</accession>
<proteinExistence type="predicted"/>
<dbReference type="EMBL" id="LAZR01010423">
    <property type="protein sequence ID" value="KKM67033.1"/>
    <property type="molecule type" value="Genomic_DNA"/>
</dbReference>
<dbReference type="AlphaFoldDB" id="A0A0F9JBU8"/>
<sequence length="57" mass="6019">MKILHCGKPMKVLTMPSGSPLAPGARVGLRCETCGEVVPNALISLMEERSGEAQVQP</sequence>
<protein>
    <submittedName>
        <fullName evidence="1">Uncharacterized protein</fullName>
    </submittedName>
</protein>